<evidence type="ECO:0000256" key="1">
    <source>
        <dbReference type="SAM" id="MobiDB-lite"/>
    </source>
</evidence>
<protein>
    <submittedName>
        <fullName evidence="2">Uncharacterized protein</fullName>
    </submittedName>
</protein>
<evidence type="ECO:0000313" key="3">
    <source>
        <dbReference type="Proteomes" id="UP001165124"/>
    </source>
</evidence>
<dbReference type="Proteomes" id="UP001165124">
    <property type="component" value="Unassembled WGS sequence"/>
</dbReference>
<organism evidence="2 3">
    <name type="scientific">Actinomadura rubrobrunea</name>
    <dbReference type="NCBI Taxonomy" id="115335"/>
    <lineage>
        <taxon>Bacteria</taxon>
        <taxon>Bacillati</taxon>
        <taxon>Actinomycetota</taxon>
        <taxon>Actinomycetes</taxon>
        <taxon>Streptosporangiales</taxon>
        <taxon>Thermomonosporaceae</taxon>
        <taxon>Actinomadura</taxon>
    </lineage>
</organism>
<dbReference type="AlphaFoldDB" id="A0A9W6PYW1"/>
<feature type="region of interest" description="Disordered" evidence="1">
    <location>
        <begin position="90"/>
        <end position="120"/>
    </location>
</feature>
<comment type="caution">
    <text evidence="2">The sequence shown here is derived from an EMBL/GenBank/DDBJ whole genome shotgun (WGS) entry which is preliminary data.</text>
</comment>
<accession>A0A9W6PYW1</accession>
<gene>
    <name evidence="2" type="ORF">Arub01_37470</name>
</gene>
<evidence type="ECO:0000313" key="2">
    <source>
        <dbReference type="EMBL" id="GLW65503.1"/>
    </source>
</evidence>
<reference evidence="2" key="1">
    <citation type="submission" date="2023-02" db="EMBL/GenBank/DDBJ databases">
        <title>Actinomadura rubrobrunea NBRC 14622.</title>
        <authorList>
            <person name="Ichikawa N."/>
            <person name="Sato H."/>
            <person name="Tonouchi N."/>
        </authorList>
    </citation>
    <scope>NUCLEOTIDE SEQUENCE</scope>
    <source>
        <strain evidence="2">NBRC 14622</strain>
    </source>
</reference>
<keyword evidence="3" id="KW-1185">Reference proteome</keyword>
<dbReference type="EMBL" id="BSRZ01000009">
    <property type="protein sequence ID" value="GLW65503.1"/>
    <property type="molecule type" value="Genomic_DNA"/>
</dbReference>
<feature type="compositionally biased region" description="Pro residues" evidence="1">
    <location>
        <begin position="55"/>
        <end position="66"/>
    </location>
</feature>
<name>A0A9W6PYW1_9ACTN</name>
<proteinExistence type="predicted"/>
<feature type="region of interest" description="Disordered" evidence="1">
    <location>
        <begin position="1"/>
        <end position="73"/>
    </location>
</feature>
<sequence length="120" mass="11975">MPPGGSPPVACVATAERGHVAPGGIASAQARRVTIGSDRAAEARTGASRGQEEQQPPPQQPPPPPAAGRGAGALARLVPVTATVDSSLTVSSWPDGQVAGADASLIGRDTSNVDPQARQR</sequence>